<dbReference type="PANTHER" id="PTHR21022:SF19">
    <property type="entry name" value="PREPHENATE DEHYDRATASE-RELATED"/>
    <property type="match status" value="1"/>
</dbReference>
<dbReference type="EMBL" id="KV417490">
    <property type="protein sequence ID" value="KZP31236.1"/>
    <property type="molecule type" value="Genomic_DNA"/>
</dbReference>
<dbReference type="SUPFAM" id="SSF53850">
    <property type="entry name" value="Periplasmic binding protein-like II"/>
    <property type="match status" value="1"/>
</dbReference>
<dbReference type="OrthoDB" id="983542at2759"/>
<sequence length="586" mass="63078">MASDTELAVVPQENSTFGAVIETYDSLKLPSTGMHTFVSGAISIGIRHCLIVLNGVKLKDIETVLSHEQALGQCQKFISDKLPGAVTEKTSSTGAAAQALLQPPIGNRDPRKCAAICSKMVTVILPGLEILCEDIQDKKGSLPDVTGIPRSTFEGYALARISSQPTPNELATPSVSDMVVALKLRVKRLDRRPSLHSVPFHDVYLVELQQEKHNCERSVLPWISEVTSALRRVIEIGGEASLLGVCTDILQRLCSDATVSACQSSAWSTHKGICKRLATSTPVGASSEAAVVLIIGELKNNFHSRHADLLSELQRRSTVVIAQDVTVAMAGLDLQPQAVILADDGILQREWQSVLMRSIDMSKTKGCRLVLGADCAAMASHLDKVFAILRVPWRYKDYFRTEFEVSASCTAPLRQTAGLTPSYSMKASQLAGVNPSDALYIPVPGARLQSMVFLDELVAGKAGCAAAYMKYGNGWLGFSGDNNQEGASAKLELAMCGLTLEDCSLGDQTDANSTPAALPGRSNVTVAYSGLAGINRARNPDPSRTSVATDIDFWMRPGLRFSTDTTPRQSRWDPSRQTQSFPGMPA</sequence>
<evidence type="ECO:0000256" key="6">
    <source>
        <dbReference type="SAM" id="MobiDB-lite"/>
    </source>
</evidence>
<dbReference type="Pfam" id="PF00800">
    <property type="entry name" value="PDT"/>
    <property type="match status" value="1"/>
</dbReference>
<dbReference type="Gene3D" id="3.40.190.10">
    <property type="entry name" value="Periplasmic binding protein-like II"/>
    <property type="match status" value="2"/>
</dbReference>
<dbReference type="STRING" id="436010.A0A166U273"/>
<evidence type="ECO:0000256" key="2">
    <source>
        <dbReference type="ARBA" id="ARBA00023141"/>
    </source>
</evidence>
<comment type="pathway">
    <text evidence="5">Amino-acid biosynthesis.</text>
</comment>
<organism evidence="8 9">
    <name type="scientific">Athelia psychrophila</name>
    <dbReference type="NCBI Taxonomy" id="1759441"/>
    <lineage>
        <taxon>Eukaryota</taxon>
        <taxon>Fungi</taxon>
        <taxon>Dikarya</taxon>
        <taxon>Basidiomycota</taxon>
        <taxon>Agaricomycotina</taxon>
        <taxon>Agaricomycetes</taxon>
        <taxon>Agaricomycetidae</taxon>
        <taxon>Atheliales</taxon>
        <taxon>Atheliaceae</taxon>
        <taxon>Athelia</taxon>
    </lineage>
</organism>
<keyword evidence="9" id="KW-1185">Reference proteome</keyword>
<evidence type="ECO:0000259" key="7">
    <source>
        <dbReference type="PROSITE" id="PS51171"/>
    </source>
</evidence>
<dbReference type="AlphaFoldDB" id="A0A166U273"/>
<evidence type="ECO:0000313" key="9">
    <source>
        <dbReference type="Proteomes" id="UP000076532"/>
    </source>
</evidence>
<dbReference type="GO" id="GO:0004664">
    <property type="term" value="F:prephenate dehydratase activity"/>
    <property type="evidence" value="ECO:0007669"/>
    <property type="project" value="InterPro"/>
</dbReference>
<proteinExistence type="predicted"/>
<feature type="domain" description="Prephenate dehydratase" evidence="7">
    <location>
        <begin position="1"/>
        <end position="150"/>
    </location>
</feature>
<evidence type="ECO:0000256" key="3">
    <source>
        <dbReference type="ARBA" id="ARBA00023222"/>
    </source>
</evidence>
<dbReference type="InterPro" id="IPR001086">
    <property type="entry name" value="Preph_deHydtase"/>
</dbReference>
<dbReference type="GO" id="GO:0009094">
    <property type="term" value="P:L-phenylalanine biosynthetic process"/>
    <property type="evidence" value="ECO:0007669"/>
    <property type="project" value="UniProtKB-KW"/>
</dbReference>
<dbReference type="Proteomes" id="UP000076532">
    <property type="component" value="Unassembled WGS sequence"/>
</dbReference>
<name>A0A166U273_9AGAM</name>
<dbReference type="PANTHER" id="PTHR21022">
    <property type="entry name" value="PREPHENATE DEHYDRATASE P PROTEIN"/>
    <property type="match status" value="1"/>
</dbReference>
<dbReference type="PROSITE" id="PS51171">
    <property type="entry name" value="PREPHENATE_DEHYDR_3"/>
    <property type="match status" value="1"/>
</dbReference>
<evidence type="ECO:0000256" key="5">
    <source>
        <dbReference type="ARBA" id="ARBA00029440"/>
    </source>
</evidence>
<keyword evidence="2" id="KW-0057">Aromatic amino acid biosynthesis</keyword>
<evidence type="ECO:0000313" key="8">
    <source>
        <dbReference type="EMBL" id="KZP31236.1"/>
    </source>
</evidence>
<keyword evidence="3" id="KW-0584">Phenylalanine biosynthesis</keyword>
<gene>
    <name evidence="8" type="ORF">FIBSPDRAFT_925934</name>
</gene>
<dbReference type="GO" id="GO:0005737">
    <property type="term" value="C:cytoplasm"/>
    <property type="evidence" value="ECO:0007669"/>
    <property type="project" value="TreeGrafter"/>
</dbReference>
<keyword evidence="1" id="KW-0028">Amino-acid biosynthesis</keyword>
<feature type="region of interest" description="Disordered" evidence="6">
    <location>
        <begin position="559"/>
        <end position="586"/>
    </location>
</feature>
<evidence type="ECO:0000256" key="4">
    <source>
        <dbReference type="ARBA" id="ARBA00023239"/>
    </source>
</evidence>
<protein>
    <recommendedName>
        <fullName evidence="7">Prephenate dehydratase domain-containing protein</fullName>
    </recommendedName>
</protein>
<feature type="compositionally biased region" description="Polar residues" evidence="6">
    <location>
        <begin position="575"/>
        <end position="586"/>
    </location>
</feature>
<accession>A0A166U273</accession>
<evidence type="ECO:0000256" key="1">
    <source>
        <dbReference type="ARBA" id="ARBA00022605"/>
    </source>
</evidence>
<reference evidence="8 9" key="1">
    <citation type="journal article" date="2016" name="Mol. Biol. Evol.">
        <title>Comparative Genomics of Early-Diverging Mushroom-Forming Fungi Provides Insights into the Origins of Lignocellulose Decay Capabilities.</title>
        <authorList>
            <person name="Nagy L.G."/>
            <person name="Riley R."/>
            <person name="Tritt A."/>
            <person name="Adam C."/>
            <person name="Daum C."/>
            <person name="Floudas D."/>
            <person name="Sun H."/>
            <person name="Yadav J.S."/>
            <person name="Pangilinan J."/>
            <person name="Larsson K.H."/>
            <person name="Matsuura K."/>
            <person name="Barry K."/>
            <person name="Labutti K."/>
            <person name="Kuo R."/>
            <person name="Ohm R.A."/>
            <person name="Bhattacharya S.S."/>
            <person name="Shirouzu T."/>
            <person name="Yoshinaga Y."/>
            <person name="Martin F.M."/>
            <person name="Grigoriev I.V."/>
            <person name="Hibbett D.S."/>
        </authorList>
    </citation>
    <scope>NUCLEOTIDE SEQUENCE [LARGE SCALE GENOMIC DNA]</scope>
    <source>
        <strain evidence="8 9">CBS 109695</strain>
    </source>
</reference>
<keyword evidence="4" id="KW-0456">Lyase</keyword>